<dbReference type="GO" id="GO:0008310">
    <property type="term" value="F:single-stranded DNA 3'-5' DNA exonuclease activity"/>
    <property type="evidence" value="ECO:0007669"/>
    <property type="project" value="UniProtKB-EC"/>
</dbReference>
<dbReference type="EMBL" id="GG697238">
    <property type="protein sequence ID" value="EET90381.1"/>
    <property type="molecule type" value="Genomic_DNA"/>
</dbReference>
<evidence type="ECO:0000256" key="6">
    <source>
        <dbReference type="ARBA" id="ARBA00022722"/>
    </source>
</evidence>
<dbReference type="InterPro" id="IPR004475">
    <property type="entry name" value="PolC_DP2"/>
</dbReference>
<keyword evidence="5 14" id="KW-0235">DNA replication</keyword>
<dbReference type="InterPro" id="IPR016033">
    <property type="entry name" value="PolC_DP2_N"/>
</dbReference>
<dbReference type="Pfam" id="PF24844">
    <property type="entry name" value="PolC_DP2_central"/>
    <property type="match status" value="1"/>
</dbReference>
<evidence type="ECO:0000256" key="13">
    <source>
        <dbReference type="ARBA" id="ARBA00049244"/>
    </source>
</evidence>
<comment type="subunit">
    <text evidence="2 14">Heterodimer of a large subunit and a small subunit.</text>
</comment>
<keyword evidence="6 14" id="KW-0540">Nuclease</keyword>
<dbReference type="GO" id="GO:0006308">
    <property type="term" value="P:DNA catabolic process"/>
    <property type="evidence" value="ECO:0007669"/>
    <property type="project" value="UniProtKB-UniRule"/>
</dbReference>
<sequence>MDSDEYFNEINASFNKAYEVAVKARSIGYDPKTTVEIRPAPDLASRVEGIIGIEGLADIIKAHADGKSRQELAFDIVRVICTDGKFEMEISSRLTLAVRIGLAILTEGILVAPTEGVQGVELHKNPDGTSYISVMYAGPIRGAGGTSAALSVALADFARKLLGIGSYKAQKTEVERCIEEIQIYNSRAARLQYLPGDEDIRTILSNCPVCIDGMPTEQLEVAIHRNVARLDAAGKQQMITNRVRGGICLVSCEGIAQKAKSVLKYTKMAGLDWSWLNKIIKVEKGTSKPGEDKKKTAVFLQELVAGRPVFAYPNHHGSFRLRYGRSRLTGIAAKGFSPATMAILDDFIAVGTQLKVEKPGKGCIAMPVDSIEGPFVKLDSGQALRINTYEDALRLRSSVKKILSVGDILVTYGDFKKTNTPLEPSSYVEEFWYEELKAAGFNGPMPSPASFKEALGYSKDYGVPMHPKYIYEYAEIQPPGLRALAESMAEADVEKSEDSIFGLKSITLSGNRIEEVREALETLCVPHMDYGDRIKIDADDAQSLAFTLGFTENGKLHLSNDVLGKYAEAQDSLQMLSAISPVKIMRRSTRIGGRMGRPEKAKSRLMKPAPNVLFPVGELGGKERSVSKAYSIESKKFDSKGIYAEVARFKCDKGGEYINSFYCRKHKSRATIERKCSVCGHLTNDKKCEKCGSKTNSSESKVLDLIEIVNAALSNLGIQAMPKNVKGVKSLMNGDMVPEPIEKGILRSLHDIHIFKDGTIRFDATDAPITHFYPNEIATPAERLKELGYKKDYMGNELKDDNQLVELMHQDVILNINCAEYFLKVSNFIDDLLVKYYGMQPFYNASKIQDLIGHYVITLSPHTSAGVLCRIIGFTKSNVGFAHPYVISARRRNCDGDEDTTMMLLDGLINFSRSYLPTTIGGTMDAPLILTINVMPEEVDDEVHAMEVSESYGLDFYKSTLSYANPSEVEVEIVANRLGKKSIFSNLKFTTPSSDKSINYAPIQSSYTKLKTMQDKINKQFELMDILYSIDRSDTARRLILSHFIPDLMGNLHSFSKQTFRCGNCNAKYRRVPLVGKCTKCGGKLLLTISKGGIEKYLETATDLANRYNLENYIKQRILLLRDEINAVFGITGPQEQTKQFNLTKFM</sequence>
<comment type="function">
    <text evidence="12 14">Possesses two activities: a DNA synthesis (polymerase) and an exonucleolytic activity that degrades single-stranded DNA in the 3'- to 5'-direction. Has a template-primer preference which is characteristic of a replicative DNA polymerase.</text>
</comment>
<dbReference type="HAMAP" id="MF_00324">
    <property type="entry name" value="DNApol_II_L_arch"/>
    <property type="match status" value="1"/>
</dbReference>
<comment type="similarity">
    <text evidence="1 14">Belongs to the archaeal DNA polymerase II family.</text>
</comment>
<dbReference type="InterPro" id="IPR056172">
    <property type="entry name" value="PolC_DP2_cat_dom"/>
</dbReference>
<evidence type="ECO:0000259" key="15">
    <source>
        <dbReference type="Pfam" id="PF03833"/>
    </source>
</evidence>
<organism evidence="18 19">
    <name type="scientific">Candidatus Micrarchaeum acidiphilum ARMAN-2</name>
    <dbReference type="NCBI Taxonomy" id="425595"/>
    <lineage>
        <taxon>Archaea</taxon>
        <taxon>Candidatus Micrarchaeota</taxon>
        <taxon>Candidatus Micrarchaeia</taxon>
        <taxon>Candidatus Micrarchaeales</taxon>
        <taxon>Candidatus Micrarchaeaceae</taxon>
        <taxon>Candidatus Micrarchaeum</taxon>
    </lineage>
</organism>
<evidence type="ECO:0000313" key="18">
    <source>
        <dbReference type="EMBL" id="EET90381.1"/>
    </source>
</evidence>
<keyword evidence="19" id="KW-1185">Reference proteome</keyword>
<dbReference type="NCBIfam" id="NF003103">
    <property type="entry name" value="PRK04023.1"/>
    <property type="match status" value="1"/>
</dbReference>
<evidence type="ECO:0000259" key="17">
    <source>
        <dbReference type="Pfam" id="PF24846"/>
    </source>
</evidence>
<dbReference type="Pfam" id="PF24846">
    <property type="entry name" value="PolC_DP2_cat"/>
    <property type="match status" value="1"/>
</dbReference>
<dbReference type="PIRSF" id="PIRSF016275">
    <property type="entry name" value="PolC_DP2"/>
    <property type="match status" value="1"/>
</dbReference>
<proteinExistence type="inferred from homology"/>
<evidence type="ECO:0000256" key="5">
    <source>
        <dbReference type="ARBA" id="ARBA00022705"/>
    </source>
</evidence>
<evidence type="ECO:0000256" key="11">
    <source>
        <dbReference type="ARBA" id="ARBA00023268"/>
    </source>
</evidence>
<keyword evidence="9 14" id="KW-0239">DNA-directed DNA polymerase</keyword>
<dbReference type="InterPro" id="IPR056171">
    <property type="entry name" value="PolC_DP2_central_dom"/>
</dbReference>
<dbReference type="EC" id="2.7.7.7" evidence="14"/>
<comment type="catalytic activity">
    <reaction evidence="14">
        <text>Exonucleolytic cleavage in the 3'- to 5'-direction to yield nucleoside 5'-phosphates.</text>
        <dbReference type="EC" id="3.1.11.1"/>
    </reaction>
</comment>
<feature type="domain" description="DNA polymerase II large subunit DP2 catalytic" evidence="17">
    <location>
        <begin position="722"/>
        <end position="1016"/>
    </location>
</feature>
<evidence type="ECO:0000256" key="10">
    <source>
        <dbReference type="ARBA" id="ARBA00023125"/>
    </source>
</evidence>
<evidence type="ECO:0000256" key="2">
    <source>
        <dbReference type="ARBA" id="ARBA00011315"/>
    </source>
</evidence>
<protein>
    <recommendedName>
        <fullName evidence="14">DNA polymerase II large subunit</fullName>
        <shortName evidence="14">Pol II</shortName>
        <ecNumber evidence="14">2.7.7.7</ecNumber>
    </recommendedName>
    <alternativeName>
        <fullName evidence="14">Exodeoxyribonuclease large subunit</fullName>
        <ecNumber evidence="14">3.1.11.1</ecNumber>
    </alternativeName>
</protein>
<dbReference type="PANTHER" id="PTHR42210">
    <property type="entry name" value="DNA POLYMERASE II LARGE SUBUNIT"/>
    <property type="match status" value="1"/>
</dbReference>
<evidence type="ECO:0000259" key="16">
    <source>
        <dbReference type="Pfam" id="PF24844"/>
    </source>
</evidence>
<dbReference type="Proteomes" id="UP000332487">
    <property type="component" value="Unassembled WGS sequence"/>
</dbReference>
<reference evidence="18 19" key="1">
    <citation type="journal article" date="2009" name="Genome Biol.">
        <title>Community-wide analysis of microbial genome sequence signatures.</title>
        <authorList>
            <person name="Dick G.J."/>
            <person name="Andersson A.F."/>
            <person name="Baker B.J."/>
            <person name="Simmons S.L."/>
            <person name="Thomas B.C."/>
            <person name="Yelton A.P."/>
            <person name="Banfield J.F."/>
        </authorList>
    </citation>
    <scope>NUCLEOTIDE SEQUENCE [LARGE SCALE GENOMIC DNA]</scope>
    <source>
        <strain evidence="18">ARMAN-2</strain>
    </source>
</reference>
<keyword evidence="7 14" id="KW-0378">Hydrolase</keyword>
<dbReference type="NCBIfam" id="TIGR00354">
    <property type="entry name" value="polC"/>
    <property type="match status" value="1"/>
</dbReference>
<evidence type="ECO:0000256" key="12">
    <source>
        <dbReference type="ARBA" id="ARBA00025068"/>
    </source>
</evidence>
<evidence type="ECO:0000256" key="1">
    <source>
        <dbReference type="ARBA" id="ARBA00011053"/>
    </source>
</evidence>
<evidence type="ECO:0000256" key="4">
    <source>
        <dbReference type="ARBA" id="ARBA00022695"/>
    </source>
</evidence>
<feature type="domain" description="DNA polymerase II large subunit DP2 N-terminal" evidence="15">
    <location>
        <begin position="5"/>
        <end position="281"/>
    </location>
</feature>
<dbReference type="AlphaFoldDB" id="C7DGN4"/>
<evidence type="ECO:0000256" key="7">
    <source>
        <dbReference type="ARBA" id="ARBA00022801"/>
    </source>
</evidence>
<dbReference type="PANTHER" id="PTHR42210:SF1">
    <property type="entry name" value="DNA POLYMERASE II LARGE SUBUNIT"/>
    <property type="match status" value="1"/>
</dbReference>
<accession>C7DGN4</accession>
<dbReference type="GO" id="GO:0003677">
    <property type="term" value="F:DNA binding"/>
    <property type="evidence" value="ECO:0007669"/>
    <property type="project" value="UniProtKB-UniRule"/>
</dbReference>
<keyword evidence="4 14" id="KW-0548">Nucleotidyltransferase</keyword>
<reference evidence="18 19" key="2">
    <citation type="journal article" date="2010" name="Proc. Natl. Acad. Sci. U.S.A.">
        <title>Enigmatic, ultrasmall, uncultivated Archaea.</title>
        <authorList>
            <person name="Baker B.J."/>
            <person name="Comolli L.R."/>
            <person name="Dick G.J."/>
            <person name="Hauser L.J."/>
            <person name="Hyatt D."/>
            <person name="Dill B.D."/>
            <person name="Land M.L."/>
            <person name="Verberkmoes N.C."/>
            <person name="Hettich R.L."/>
            <person name="Banfield J.F."/>
        </authorList>
    </citation>
    <scope>NUCLEOTIDE SEQUENCE [LARGE SCALE GENOMIC DNA]</scope>
    <source>
        <strain evidence="18">ARMAN-2</strain>
    </source>
</reference>
<evidence type="ECO:0000256" key="9">
    <source>
        <dbReference type="ARBA" id="ARBA00022932"/>
    </source>
</evidence>
<evidence type="ECO:0000313" key="19">
    <source>
        <dbReference type="Proteomes" id="UP000332487"/>
    </source>
</evidence>
<evidence type="ECO:0000256" key="14">
    <source>
        <dbReference type="HAMAP-Rule" id="MF_00324"/>
    </source>
</evidence>
<evidence type="ECO:0000256" key="8">
    <source>
        <dbReference type="ARBA" id="ARBA00022839"/>
    </source>
</evidence>
<dbReference type="Pfam" id="PF03833">
    <property type="entry name" value="PolC_DP2_N"/>
    <property type="match status" value="1"/>
</dbReference>
<name>C7DGN4_MICA2</name>
<keyword evidence="10 14" id="KW-0238">DNA-binding</keyword>
<gene>
    <name evidence="14" type="primary">polC</name>
    <name evidence="18" type="ORF">UNLARM2_0235</name>
</gene>
<dbReference type="GO" id="GO:0003887">
    <property type="term" value="F:DNA-directed DNA polymerase activity"/>
    <property type="evidence" value="ECO:0007669"/>
    <property type="project" value="UniProtKB-UniRule"/>
</dbReference>
<comment type="catalytic activity">
    <reaction evidence="13 14">
        <text>DNA(n) + a 2'-deoxyribonucleoside 5'-triphosphate = DNA(n+1) + diphosphate</text>
        <dbReference type="Rhea" id="RHEA:22508"/>
        <dbReference type="Rhea" id="RHEA-COMP:17339"/>
        <dbReference type="Rhea" id="RHEA-COMP:17340"/>
        <dbReference type="ChEBI" id="CHEBI:33019"/>
        <dbReference type="ChEBI" id="CHEBI:61560"/>
        <dbReference type="ChEBI" id="CHEBI:173112"/>
        <dbReference type="EC" id="2.7.7.7"/>
    </reaction>
</comment>
<evidence type="ECO:0000256" key="3">
    <source>
        <dbReference type="ARBA" id="ARBA00022679"/>
    </source>
</evidence>
<dbReference type="GO" id="GO:0006261">
    <property type="term" value="P:DNA-templated DNA replication"/>
    <property type="evidence" value="ECO:0007669"/>
    <property type="project" value="UniProtKB-UniRule"/>
</dbReference>
<dbReference type="EC" id="3.1.11.1" evidence="14"/>
<keyword evidence="8 14" id="KW-0269">Exonuclease</keyword>
<keyword evidence="3 14" id="KW-0808">Transferase</keyword>
<feature type="domain" description="DNA polymerase II large subunit DP2 central" evidence="16">
    <location>
        <begin position="294"/>
        <end position="664"/>
    </location>
</feature>
<keyword evidence="11 14" id="KW-0511">Multifunctional enzyme</keyword>